<dbReference type="EMBL" id="SMAN01000001">
    <property type="protein sequence ID" value="TCT26856.1"/>
    <property type="molecule type" value="Genomic_DNA"/>
</dbReference>
<dbReference type="Pfam" id="PF02578">
    <property type="entry name" value="Cu-oxidase_4"/>
    <property type="match status" value="1"/>
</dbReference>
<dbReference type="PANTHER" id="PTHR30616:SF2">
    <property type="entry name" value="PURINE NUCLEOSIDE PHOSPHORYLASE LACC1"/>
    <property type="match status" value="1"/>
</dbReference>
<dbReference type="InterPro" id="IPR011324">
    <property type="entry name" value="Cytotoxic_necrot_fac-like_cat"/>
</dbReference>
<dbReference type="InterPro" id="IPR038371">
    <property type="entry name" value="Cu_polyphenol_OxRdtase_sf"/>
</dbReference>
<keyword evidence="6" id="KW-0479">Metal-binding</keyword>
<evidence type="ECO:0000256" key="11">
    <source>
        <dbReference type="ARBA" id="ARBA00049893"/>
    </source>
</evidence>
<organism evidence="13 14">
    <name type="scientific">Melghiribacillus thermohalophilus</name>
    <dbReference type="NCBI Taxonomy" id="1324956"/>
    <lineage>
        <taxon>Bacteria</taxon>
        <taxon>Bacillati</taxon>
        <taxon>Bacillota</taxon>
        <taxon>Bacilli</taxon>
        <taxon>Bacillales</taxon>
        <taxon>Bacillaceae</taxon>
        <taxon>Melghiribacillus</taxon>
    </lineage>
</organism>
<comment type="caution">
    <text evidence="13">The sequence shown here is derived from an EMBL/GenBank/DDBJ whole genome shotgun (WGS) entry which is preliminary data.</text>
</comment>
<evidence type="ECO:0000256" key="2">
    <source>
        <dbReference type="ARBA" id="ARBA00001947"/>
    </source>
</evidence>
<evidence type="ECO:0000256" key="1">
    <source>
        <dbReference type="ARBA" id="ARBA00000553"/>
    </source>
</evidence>
<comment type="catalytic activity">
    <reaction evidence="11">
        <text>S-methyl-5'-thioadenosine + phosphate = 5-(methylsulfanyl)-alpha-D-ribose 1-phosphate + adenine</text>
        <dbReference type="Rhea" id="RHEA:11852"/>
        <dbReference type="ChEBI" id="CHEBI:16708"/>
        <dbReference type="ChEBI" id="CHEBI:17509"/>
        <dbReference type="ChEBI" id="CHEBI:43474"/>
        <dbReference type="ChEBI" id="CHEBI:58533"/>
        <dbReference type="EC" id="2.4.2.28"/>
    </reaction>
    <physiologicalReaction direction="left-to-right" evidence="11">
        <dbReference type="Rhea" id="RHEA:11853"/>
    </physiologicalReaction>
</comment>
<comment type="catalytic activity">
    <reaction evidence="10">
        <text>adenosine + phosphate = alpha-D-ribose 1-phosphate + adenine</text>
        <dbReference type="Rhea" id="RHEA:27642"/>
        <dbReference type="ChEBI" id="CHEBI:16335"/>
        <dbReference type="ChEBI" id="CHEBI:16708"/>
        <dbReference type="ChEBI" id="CHEBI:43474"/>
        <dbReference type="ChEBI" id="CHEBI:57720"/>
        <dbReference type="EC" id="2.4.2.1"/>
    </reaction>
    <physiologicalReaction direction="left-to-right" evidence="10">
        <dbReference type="Rhea" id="RHEA:27643"/>
    </physiologicalReaction>
</comment>
<evidence type="ECO:0000313" key="13">
    <source>
        <dbReference type="EMBL" id="TCT26856.1"/>
    </source>
</evidence>
<evidence type="ECO:0000256" key="5">
    <source>
        <dbReference type="ARBA" id="ARBA00022679"/>
    </source>
</evidence>
<dbReference type="OrthoDB" id="4279at2"/>
<evidence type="ECO:0000256" key="12">
    <source>
        <dbReference type="RuleBase" id="RU361274"/>
    </source>
</evidence>
<evidence type="ECO:0000256" key="3">
    <source>
        <dbReference type="ARBA" id="ARBA00003215"/>
    </source>
</evidence>
<evidence type="ECO:0000256" key="6">
    <source>
        <dbReference type="ARBA" id="ARBA00022723"/>
    </source>
</evidence>
<dbReference type="GO" id="GO:0005507">
    <property type="term" value="F:copper ion binding"/>
    <property type="evidence" value="ECO:0007669"/>
    <property type="project" value="TreeGrafter"/>
</dbReference>
<reference evidence="13 14" key="1">
    <citation type="submission" date="2019-03" db="EMBL/GenBank/DDBJ databases">
        <title>Genomic Encyclopedia of Type Strains, Phase IV (KMG-IV): sequencing the most valuable type-strain genomes for metagenomic binning, comparative biology and taxonomic classification.</title>
        <authorList>
            <person name="Goeker M."/>
        </authorList>
    </citation>
    <scope>NUCLEOTIDE SEQUENCE [LARGE SCALE GENOMIC DNA]</scope>
    <source>
        <strain evidence="13 14">DSM 25894</strain>
    </source>
</reference>
<accession>A0A4R3ND58</accession>
<dbReference type="Gene3D" id="3.60.140.10">
    <property type="entry name" value="CNF1/YfiH-like putative cysteine hydrolases"/>
    <property type="match status" value="1"/>
</dbReference>
<dbReference type="PANTHER" id="PTHR30616">
    <property type="entry name" value="UNCHARACTERIZED PROTEIN YFIH"/>
    <property type="match status" value="1"/>
</dbReference>
<dbReference type="CDD" id="cd16833">
    <property type="entry name" value="YfiH"/>
    <property type="match status" value="1"/>
</dbReference>
<evidence type="ECO:0000256" key="7">
    <source>
        <dbReference type="ARBA" id="ARBA00022801"/>
    </source>
</evidence>
<dbReference type="NCBIfam" id="TIGR00726">
    <property type="entry name" value="peptidoglycan editing factor PgeF"/>
    <property type="match status" value="1"/>
</dbReference>
<evidence type="ECO:0000256" key="10">
    <source>
        <dbReference type="ARBA" id="ARBA00048968"/>
    </source>
</evidence>
<dbReference type="Proteomes" id="UP000294650">
    <property type="component" value="Unassembled WGS sequence"/>
</dbReference>
<evidence type="ECO:0000256" key="8">
    <source>
        <dbReference type="ARBA" id="ARBA00022833"/>
    </source>
</evidence>
<sequence>MSEPFQPVNQPSILTISAWEKFGIVAGITTRQGGYSDSPYHSLNMGDHVGDDLGIVEKNRHRVAEIIGFPRRNWVMPNQVHGVQVNLITVNHSKTISCDGLVTNRPGQLLTAVFADCVPLYFFADKQKWIGLAHAGWRGTVGGIGREMVRIFKDQGIDPSELSVVIGPCIGRDQYEVDQHVIQHIPENLQTEELIQPVRPGHYLLDLKQLNKTMLVDAGVRQNRIEITDLCTYDKEEWFFSHRRDQGKTGRMMAFIGIKNE</sequence>
<comment type="cofactor">
    <cofactor evidence="2">
        <name>Zn(2+)</name>
        <dbReference type="ChEBI" id="CHEBI:29105"/>
    </cofactor>
</comment>
<dbReference type="SUPFAM" id="SSF64438">
    <property type="entry name" value="CNF1/YfiH-like putative cysteine hydrolases"/>
    <property type="match status" value="1"/>
</dbReference>
<comment type="catalytic activity">
    <reaction evidence="9">
        <text>adenosine + H2O + H(+) = inosine + NH4(+)</text>
        <dbReference type="Rhea" id="RHEA:24408"/>
        <dbReference type="ChEBI" id="CHEBI:15377"/>
        <dbReference type="ChEBI" id="CHEBI:15378"/>
        <dbReference type="ChEBI" id="CHEBI:16335"/>
        <dbReference type="ChEBI" id="CHEBI:17596"/>
        <dbReference type="ChEBI" id="CHEBI:28938"/>
        <dbReference type="EC" id="3.5.4.4"/>
    </reaction>
    <physiologicalReaction direction="left-to-right" evidence="9">
        <dbReference type="Rhea" id="RHEA:24409"/>
    </physiologicalReaction>
</comment>
<dbReference type="InterPro" id="IPR003730">
    <property type="entry name" value="Cu_polyphenol_OxRdtase"/>
</dbReference>
<dbReference type="GO" id="GO:0017061">
    <property type="term" value="F:S-methyl-5-thioadenosine phosphorylase activity"/>
    <property type="evidence" value="ECO:0007669"/>
    <property type="project" value="UniProtKB-EC"/>
</dbReference>
<keyword evidence="8" id="KW-0862">Zinc</keyword>
<comment type="catalytic activity">
    <reaction evidence="1">
        <text>inosine + phosphate = alpha-D-ribose 1-phosphate + hypoxanthine</text>
        <dbReference type="Rhea" id="RHEA:27646"/>
        <dbReference type="ChEBI" id="CHEBI:17368"/>
        <dbReference type="ChEBI" id="CHEBI:17596"/>
        <dbReference type="ChEBI" id="CHEBI:43474"/>
        <dbReference type="ChEBI" id="CHEBI:57720"/>
        <dbReference type="EC" id="2.4.2.1"/>
    </reaction>
    <physiologicalReaction direction="left-to-right" evidence="1">
        <dbReference type="Rhea" id="RHEA:27647"/>
    </physiologicalReaction>
</comment>
<dbReference type="AlphaFoldDB" id="A0A4R3ND58"/>
<name>A0A4R3ND58_9BACI</name>
<dbReference type="RefSeq" id="WP_132370245.1">
    <property type="nucleotide sequence ID" value="NZ_SMAN01000001.1"/>
</dbReference>
<proteinExistence type="inferred from homology"/>
<comment type="function">
    <text evidence="3">Purine nucleoside enzyme that catalyzes the phosphorolysis of adenosine and inosine nucleosides, yielding D-ribose 1-phosphate and the respective free bases, adenine and hypoxanthine. Also catalyzes the phosphorolysis of S-methyl-5'-thioadenosine into adenine and S-methyl-5-thio-alpha-D-ribose 1-phosphate. Also has adenosine deaminase activity.</text>
</comment>
<dbReference type="GO" id="GO:0016787">
    <property type="term" value="F:hydrolase activity"/>
    <property type="evidence" value="ECO:0007669"/>
    <property type="project" value="UniProtKB-KW"/>
</dbReference>
<gene>
    <name evidence="13" type="ORF">EDD68_101212</name>
</gene>
<evidence type="ECO:0000256" key="9">
    <source>
        <dbReference type="ARBA" id="ARBA00047989"/>
    </source>
</evidence>
<evidence type="ECO:0000256" key="4">
    <source>
        <dbReference type="ARBA" id="ARBA00007353"/>
    </source>
</evidence>
<keyword evidence="14" id="KW-1185">Reference proteome</keyword>
<keyword evidence="5" id="KW-0808">Transferase</keyword>
<keyword evidence="7" id="KW-0378">Hydrolase</keyword>
<protein>
    <recommendedName>
        <fullName evidence="12">Purine nucleoside phosphorylase</fullName>
    </recommendedName>
</protein>
<comment type="similarity">
    <text evidence="4 12">Belongs to the purine nucleoside phosphorylase YfiH/LACC1 family.</text>
</comment>
<evidence type="ECO:0000313" key="14">
    <source>
        <dbReference type="Proteomes" id="UP000294650"/>
    </source>
</evidence>